<feature type="transmembrane region" description="Helical" evidence="1">
    <location>
        <begin position="161"/>
        <end position="184"/>
    </location>
</feature>
<evidence type="ECO:0000313" key="3">
    <source>
        <dbReference type="Proteomes" id="UP000005801"/>
    </source>
</evidence>
<evidence type="ECO:0000313" key="2">
    <source>
        <dbReference type="EMBL" id="EDM77462.1"/>
    </source>
</evidence>
<keyword evidence="1" id="KW-0472">Membrane</keyword>
<dbReference type="EMBL" id="ABCS01000045">
    <property type="protein sequence ID" value="EDM77462.1"/>
    <property type="molecule type" value="Genomic_DNA"/>
</dbReference>
<feature type="transmembrane region" description="Helical" evidence="1">
    <location>
        <begin position="190"/>
        <end position="211"/>
    </location>
</feature>
<sequence>MTSDKRASLERYDADQVGLILERAAELQAAKGSAISRRMSIDEVEAIASEAGIDAALVRQAAGELARPKPEAQTHNAFIGGPSALRFERRLEGEVSEACFDEIAHEIHLTLDEPGTVTRSSRSLAWRTNVASNTPGRRISVSVSTGRGETSIRVDEQLQTLIGSMFGGILGGVGGGGMGLIVLPAMWNPALIPVFMVGWMGASYALARGLFRRQSRRRAEALQAVFERIVTLCEDDLYAKRRLLPASESGPESDS</sequence>
<keyword evidence="3" id="KW-1185">Reference proteome</keyword>
<dbReference type="RefSeq" id="WP_006973349.1">
    <property type="nucleotide sequence ID" value="NZ_ABCS01000045.1"/>
</dbReference>
<keyword evidence="1" id="KW-1133">Transmembrane helix</keyword>
<dbReference type="STRING" id="391625.PPSIR1_24799"/>
<accession>A6G9F4</accession>
<comment type="caution">
    <text evidence="2">The sequence shown here is derived from an EMBL/GenBank/DDBJ whole genome shotgun (WGS) entry which is preliminary data.</text>
</comment>
<reference evidence="2 3" key="1">
    <citation type="submission" date="2007-06" db="EMBL/GenBank/DDBJ databases">
        <authorList>
            <person name="Shimkets L."/>
            <person name="Ferriera S."/>
            <person name="Johnson J."/>
            <person name="Kravitz S."/>
            <person name="Beeson K."/>
            <person name="Sutton G."/>
            <person name="Rogers Y.-H."/>
            <person name="Friedman R."/>
            <person name="Frazier M."/>
            <person name="Venter J.C."/>
        </authorList>
    </citation>
    <scope>NUCLEOTIDE SEQUENCE [LARGE SCALE GENOMIC DNA]</scope>
    <source>
        <strain evidence="2 3">SIR-1</strain>
    </source>
</reference>
<organism evidence="2 3">
    <name type="scientific">Plesiocystis pacifica SIR-1</name>
    <dbReference type="NCBI Taxonomy" id="391625"/>
    <lineage>
        <taxon>Bacteria</taxon>
        <taxon>Pseudomonadati</taxon>
        <taxon>Myxococcota</taxon>
        <taxon>Polyangia</taxon>
        <taxon>Nannocystales</taxon>
        <taxon>Nannocystaceae</taxon>
        <taxon>Plesiocystis</taxon>
    </lineage>
</organism>
<dbReference type="Proteomes" id="UP000005801">
    <property type="component" value="Unassembled WGS sequence"/>
</dbReference>
<gene>
    <name evidence="2" type="ORF">PPSIR1_24799</name>
</gene>
<dbReference type="AlphaFoldDB" id="A6G9F4"/>
<keyword evidence="1" id="KW-0812">Transmembrane</keyword>
<proteinExistence type="predicted"/>
<name>A6G9F4_9BACT</name>
<dbReference type="eggNOG" id="ENOG5033JJN">
    <property type="taxonomic scope" value="Bacteria"/>
</dbReference>
<protein>
    <submittedName>
        <fullName evidence="2">Uncharacterized protein</fullName>
    </submittedName>
</protein>
<evidence type="ECO:0000256" key="1">
    <source>
        <dbReference type="SAM" id="Phobius"/>
    </source>
</evidence>